<dbReference type="AlphaFoldDB" id="A0A8B8CT77"/>
<evidence type="ECO:0000313" key="3">
    <source>
        <dbReference type="RefSeq" id="XP_022318925.1"/>
    </source>
</evidence>
<proteinExistence type="predicted"/>
<gene>
    <name evidence="3" type="primary">LOC111121787</name>
</gene>
<organism evidence="2 3">
    <name type="scientific">Crassostrea virginica</name>
    <name type="common">Eastern oyster</name>
    <dbReference type="NCBI Taxonomy" id="6565"/>
    <lineage>
        <taxon>Eukaryota</taxon>
        <taxon>Metazoa</taxon>
        <taxon>Spiralia</taxon>
        <taxon>Lophotrochozoa</taxon>
        <taxon>Mollusca</taxon>
        <taxon>Bivalvia</taxon>
        <taxon>Autobranchia</taxon>
        <taxon>Pteriomorphia</taxon>
        <taxon>Ostreida</taxon>
        <taxon>Ostreoidea</taxon>
        <taxon>Ostreidae</taxon>
        <taxon>Crassostrea</taxon>
    </lineage>
</organism>
<evidence type="ECO:0000313" key="2">
    <source>
        <dbReference type="Proteomes" id="UP000694844"/>
    </source>
</evidence>
<evidence type="ECO:0000256" key="1">
    <source>
        <dbReference type="SAM" id="Coils"/>
    </source>
</evidence>
<name>A0A8B8CT77_CRAVI</name>
<keyword evidence="1" id="KW-0175">Coiled coil</keyword>
<protein>
    <submittedName>
        <fullName evidence="3">Zinc finger C4H2 domain-containing protein-like</fullName>
    </submittedName>
</protein>
<dbReference type="GeneID" id="111121787"/>
<feature type="coiled-coil region" evidence="1">
    <location>
        <begin position="38"/>
        <end position="192"/>
    </location>
</feature>
<dbReference type="OrthoDB" id="6158963at2759"/>
<keyword evidence="2" id="KW-1185">Reference proteome</keyword>
<dbReference type="RefSeq" id="XP_022318925.1">
    <property type="nucleotide sequence ID" value="XM_022463217.1"/>
</dbReference>
<dbReference type="Proteomes" id="UP000694844">
    <property type="component" value="Chromosome 2"/>
</dbReference>
<sequence length="331" mass="39322">MSKKTRPSSSTHKEFIARENTVSTKTWEYAETSKDARIEVLEKKIEVDSKNHESEKEKLTIEKNHAIGNLEAENENLKIELATHKDKVKQLDIANDKKTFLLKRREHDVKELRNDIEYLRKGKDEFQAQISQLEEEKKHLKEKNQELMKIDQGKEEEIKSMKIRISSLEKDIELLREEKMEQERKILDQMKTIESKIANQDIDIDARAREIERDLEMKVLLKQQEDDAKRRDRLHREYLDKIYGEVINSKKEIIRDIKETATIPENFVITEARNLQVHKGDRFYIQQDRQFGMSSRVRLPPPIELSLKASMNGFQNRRGYCPSYKIPKYKK</sequence>
<accession>A0A8B8CT77</accession>
<reference evidence="3" key="1">
    <citation type="submission" date="2025-08" db="UniProtKB">
        <authorList>
            <consortium name="RefSeq"/>
        </authorList>
    </citation>
    <scope>IDENTIFICATION</scope>
    <source>
        <tissue evidence="3">Whole sample</tissue>
    </source>
</reference>
<dbReference type="KEGG" id="cvn:111121787"/>